<dbReference type="EMBL" id="BJYZ01000006">
    <property type="protein sequence ID" value="GEO37517.1"/>
    <property type="molecule type" value="Genomic_DNA"/>
</dbReference>
<evidence type="ECO:0000259" key="4">
    <source>
        <dbReference type="PROSITE" id="PS50977"/>
    </source>
</evidence>
<evidence type="ECO:0000256" key="3">
    <source>
        <dbReference type="SAM" id="MobiDB-lite"/>
    </source>
</evidence>
<name>A0A512DM17_9PROT</name>
<evidence type="ECO:0000256" key="2">
    <source>
        <dbReference type="PROSITE-ProRule" id="PRU00335"/>
    </source>
</evidence>
<feature type="region of interest" description="Disordered" evidence="3">
    <location>
        <begin position="1"/>
        <end position="21"/>
    </location>
</feature>
<dbReference type="Pfam" id="PF00440">
    <property type="entry name" value="TetR_N"/>
    <property type="match status" value="1"/>
</dbReference>
<evidence type="ECO:0000256" key="1">
    <source>
        <dbReference type="ARBA" id="ARBA00023125"/>
    </source>
</evidence>
<dbReference type="PANTHER" id="PTHR30328">
    <property type="entry name" value="TRANSCRIPTIONAL REPRESSOR"/>
    <property type="match status" value="1"/>
</dbReference>
<dbReference type="GO" id="GO:0045892">
    <property type="term" value="P:negative regulation of DNA-templated transcription"/>
    <property type="evidence" value="ECO:0007669"/>
    <property type="project" value="InterPro"/>
</dbReference>
<dbReference type="Proteomes" id="UP000321523">
    <property type="component" value="Unassembled WGS sequence"/>
</dbReference>
<feature type="compositionally biased region" description="Polar residues" evidence="3">
    <location>
        <begin position="1"/>
        <end position="16"/>
    </location>
</feature>
<feature type="domain" description="HTH tetR-type" evidence="4">
    <location>
        <begin position="22"/>
        <end position="82"/>
    </location>
</feature>
<dbReference type="InterPro" id="IPR009057">
    <property type="entry name" value="Homeodomain-like_sf"/>
</dbReference>
<reference evidence="5 6" key="1">
    <citation type="submission" date="2019-07" db="EMBL/GenBank/DDBJ databases">
        <title>Whole genome shotgun sequence of Skermanella aerolata NBRC 106429.</title>
        <authorList>
            <person name="Hosoyama A."/>
            <person name="Uohara A."/>
            <person name="Ohji S."/>
            <person name="Ichikawa N."/>
        </authorList>
    </citation>
    <scope>NUCLEOTIDE SEQUENCE [LARGE SCALE GENOMIC DNA]</scope>
    <source>
        <strain evidence="5 6">NBRC 106429</strain>
    </source>
</reference>
<gene>
    <name evidence="5" type="ORF">SAE02_16650</name>
</gene>
<evidence type="ECO:0000313" key="6">
    <source>
        <dbReference type="Proteomes" id="UP000321523"/>
    </source>
</evidence>
<dbReference type="Gene3D" id="1.10.10.60">
    <property type="entry name" value="Homeodomain-like"/>
    <property type="match status" value="1"/>
</dbReference>
<dbReference type="GO" id="GO:0003677">
    <property type="term" value="F:DNA binding"/>
    <property type="evidence" value="ECO:0007669"/>
    <property type="project" value="UniProtKB-UniRule"/>
</dbReference>
<accession>A0A512DM17</accession>
<feature type="DNA-binding region" description="H-T-H motif" evidence="2">
    <location>
        <begin position="45"/>
        <end position="64"/>
    </location>
</feature>
<dbReference type="InterPro" id="IPR001647">
    <property type="entry name" value="HTH_TetR"/>
</dbReference>
<proteinExistence type="predicted"/>
<dbReference type="PANTHER" id="PTHR30328:SF54">
    <property type="entry name" value="HTH-TYPE TRANSCRIPTIONAL REPRESSOR SCO4008"/>
    <property type="match status" value="1"/>
</dbReference>
<dbReference type="SUPFAM" id="SSF46689">
    <property type="entry name" value="Homeodomain-like"/>
    <property type="match status" value="1"/>
</dbReference>
<keyword evidence="1 2" id="KW-0238">DNA-binding</keyword>
<dbReference type="PROSITE" id="PS50977">
    <property type="entry name" value="HTH_TETR_2"/>
    <property type="match status" value="1"/>
</dbReference>
<organism evidence="5 6">
    <name type="scientific">Skermanella aerolata</name>
    <dbReference type="NCBI Taxonomy" id="393310"/>
    <lineage>
        <taxon>Bacteria</taxon>
        <taxon>Pseudomonadati</taxon>
        <taxon>Pseudomonadota</taxon>
        <taxon>Alphaproteobacteria</taxon>
        <taxon>Rhodospirillales</taxon>
        <taxon>Azospirillaceae</taxon>
        <taxon>Skermanella</taxon>
    </lineage>
</organism>
<dbReference type="AlphaFoldDB" id="A0A512DM17"/>
<dbReference type="RefSeq" id="WP_044427258.1">
    <property type="nucleotide sequence ID" value="NZ_BJYZ01000006.1"/>
</dbReference>
<dbReference type="Pfam" id="PF08362">
    <property type="entry name" value="TetR_C_3"/>
    <property type="match status" value="1"/>
</dbReference>
<keyword evidence="6" id="KW-1185">Reference proteome</keyword>
<dbReference type="Gene3D" id="1.10.357.10">
    <property type="entry name" value="Tetracycline Repressor, domain 2"/>
    <property type="match status" value="1"/>
</dbReference>
<dbReference type="PRINTS" id="PR00455">
    <property type="entry name" value="HTHTETR"/>
</dbReference>
<dbReference type="InterPro" id="IPR013573">
    <property type="entry name" value="Tscrpt_reg_YcdC_C"/>
</dbReference>
<dbReference type="InterPro" id="IPR050109">
    <property type="entry name" value="HTH-type_TetR-like_transc_reg"/>
</dbReference>
<dbReference type="InterPro" id="IPR036271">
    <property type="entry name" value="Tet_transcr_reg_TetR-rel_C_sf"/>
</dbReference>
<protein>
    <submittedName>
        <fullName evidence="5">TetR family transcriptional regulator</fullName>
    </submittedName>
</protein>
<evidence type="ECO:0000313" key="5">
    <source>
        <dbReference type="EMBL" id="GEO37517.1"/>
    </source>
</evidence>
<sequence length="223" mass="24647">MSELMNNSASPRTTASRGRIRRENEARILEAAERVFAETGLAGATMSQIAQAAGLPKANLHYYFGTKEQLYQAVLTAILELWLDATDAMLPESDPALALAGYVRAKMRHSRTRPFASRVFANELLSGAPYLTDYLEIDLKQRVEAKSRIIAGWISEGRMAALDPRHLFFMIWAMTQTYADFAVQIRAVMNVESLDDDAWEEATGEVISFVLRGCGITPAASAP</sequence>
<dbReference type="SUPFAM" id="SSF48498">
    <property type="entry name" value="Tetracyclin repressor-like, C-terminal domain"/>
    <property type="match status" value="1"/>
</dbReference>
<comment type="caution">
    <text evidence="5">The sequence shown here is derived from an EMBL/GenBank/DDBJ whole genome shotgun (WGS) entry which is preliminary data.</text>
</comment>